<dbReference type="NCBIfam" id="NF003738">
    <property type="entry name" value="PRK05333.1"/>
    <property type="match status" value="1"/>
</dbReference>
<dbReference type="InterPro" id="IPR029035">
    <property type="entry name" value="DHS-like_NAD/FAD-binding_dom"/>
</dbReference>
<dbReference type="HAMAP" id="MF_01967">
    <property type="entry name" value="Sirtuin_ClassII"/>
    <property type="match status" value="1"/>
</dbReference>
<comment type="cofactor">
    <cofactor evidence="5">
        <name>Zn(2+)</name>
        <dbReference type="ChEBI" id="CHEBI:29105"/>
    </cofactor>
    <text evidence="5">Binds 1 zinc ion per subunit.</text>
</comment>
<name>A0A1H4FG27_9BURK</name>
<keyword evidence="2 5" id="KW-0479">Metal-binding</keyword>
<comment type="similarity">
    <text evidence="5">Belongs to the sirtuin family. Class II subfamily.</text>
</comment>
<dbReference type="InterPro" id="IPR050134">
    <property type="entry name" value="NAD-dep_sirtuin_deacylases"/>
</dbReference>
<gene>
    <name evidence="5" type="primary">cobB</name>
    <name evidence="8" type="ORF">SAMN05192564_104351</name>
</gene>
<dbReference type="Pfam" id="PF02146">
    <property type="entry name" value="SIR2"/>
    <property type="match status" value="1"/>
</dbReference>
<dbReference type="Gene3D" id="3.40.50.1220">
    <property type="entry name" value="TPP-binding domain"/>
    <property type="match status" value="1"/>
</dbReference>
<feature type="binding site" evidence="5 6">
    <location>
        <position position="142"/>
    </location>
    <ligand>
        <name>Zn(2+)</name>
        <dbReference type="ChEBI" id="CHEBI:29105"/>
    </ligand>
</feature>
<dbReference type="GO" id="GO:0070403">
    <property type="term" value="F:NAD+ binding"/>
    <property type="evidence" value="ECO:0007669"/>
    <property type="project" value="UniProtKB-UniRule"/>
</dbReference>
<dbReference type="GO" id="GO:0005737">
    <property type="term" value="C:cytoplasm"/>
    <property type="evidence" value="ECO:0007669"/>
    <property type="project" value="UniProtKB-SubCell"/>
</dbReference>
<evidence type="ECO:0000313" key="9">
    <source>
        <dbReference type="Proteomes" id="UP000198638"/>
    </source>
</evidence>
<dbReference type="PROSITE" id="PS50305">
    <property type="entry name" value="SIRTUIN"/>
    <property type="match status" value="1"/>
</dbReference>
<evidence type="ECO:0000256" key="3">
    <source>
        <dbReference type="ARBA" id="ARBA00022833"/>
    </source>
</evidence>
<feature type="binding site" evidence="5">
    <location>
        <position position="274"/>
    </location>
    <ligand>
        <name>NAD(+)</name>
        <dbReference type="ChEBI" id="CHEBI:57540"/>
    </ligand>
</feature>
<evidence type="ECO:0000256" key="2">
    <source>
        <dbReference type="ARBA" id="ARBA00022723"/>
    </source>
</evidence>
<comment type="caution">
    <text evidence="5">Lacks conserved residue(s) required for the propagation of feature annotation.</text>
</comment>
<feature type="domain" description="Deacetylase sirtuin-type" evidence="7">
    <location>
        <begin position="10"/>
        <end position="288"/>
    </location>
</feature>
<keyword evidence="1 5" id="KW-0808">Transferase</keyword>
<keyword evidence="9" id="KW-1185">Reference proteome</keyword>
<dbReference type="InterPro" id="IPR026587">
    <property type="entry name" value="Sirtuin_class_II"/>
</dbReference>
<dbReference type="SUPFAM" id="SSF52467">
    <property type="entry name" value="DHS-like NAD/FAD-binding domain"/>
    <property type="match status" value="1"/>
</dbReference>
<feature type="binding site" evidence="5">
    <location>
        <begin position="230"/>
        <end position="232"/>
    </location>
    <ligand>
        <name>NAD(+)</name>
        <dbReference type="ChEBI" id="CHEBI:57540"/>
    </ligand>
</feature>
<dbReference type="PANTHER" id="PTHR11085:SF10">
    <property type="entry name" value="NAD-DEPENDENT PROTEIN DEACYLASE SIRTUIN-5, MITOCHONDRIAL-RELATED"/>
    <property type="match status" value="1"/>
</dbReference>
<feature type="binding site" evidence="5 6">
    <location>
        <position position="139"/>
    </location>
    <ligand>
        <name>Zn(2+)</name>
        <dbReference type="ChEBI" id="CHEBI:29105"/>
    </ligand>
</feature>
<dbReference type="Gene3D" id="3.30.1600.10">
    <property type="entry name" value="SIR2/SIRT2 'Small Domain"/>
    <property type="match status" value="1"/>
</dbReference>
<feature type="binding site" evidence="5 6">
    <location>
        <position position="190"/>
    </location>
    <ligand>
        <name>Zn(2+)</name>
        <dbReference type="ChEBI" id="CHEBI:29105"/>
    </ligand>
</feature>
<dbReference type="EC" id="2.3.1.286" evidence="5"/>
<feature type="binding site" evidence="5">
    <location>
        <begin position="113"/>
        <end position="116"/>
    </location>
    <ligand>
        <name>NAD(+)</name>
        <dbReference type="ChEBI" id="CHEBI:57540"/>
    </ligand>
</feature>
<dbReference type="PANTHER" id="PTHR11085">
    <property type="entry name" value="NAD-DEPENDENT PROTEIN DEACYLASE SIRTUIN-5, MITOCHONDRIAL-RELATED"/>
    <property type="match status" value="1"/>
</dbReference>
<comment type="subcellular location">
    <subcellularLocation>
        <location evidence="5">Cytoplasm</location>
    </subcellularLocation>
</comment>
<dbReference type="InterPro" id="IPR026590">
    <property type="entry name" value="Ssirtuin_cat_dom"/>
</dbReference>
<evidence type="ECO:0000313" key="8">
    <source>
        <dbReference type="EMBL" id="SEA96274.1"/>
    </source>
</evidence>
<evidence type="ECO:0000259" key="7">
    <source>
        <dbReference type="PROSITE" id="PS50305"/>
    </source>
</evidence>
<feature type="binding site" evidence="5">
    <location>
        <begin position="256"/>
        <end position="258"/>
    </location>
    <ligand>
        <name>NAD(+)</name>
        <dbReference type="ChEBI" id="CHEBI:57540"/>
    </ligand>
</feature>
<dbReference type="OrthoDB" id="9800582at2"/>
<evidence type="ECO:0000256" key="5">
    <source>
        <dbReference type="HAMAP-Rule" id="MF_01967"/>
    </source>
</evidence>
<feature type="binding site" evidence="5 6">
    <location>
        <position position="193"/>
    </location>
    <ligand>
        <name>Zn(2+)</name>
        <dbReference type="ChEBI" id="CHEBI:29105"/>
    </ligand>
</feature>
<evidence type="ECO:0000256" key="1">
    <source>
        <dbReference type="ARBA" id="ARBA00022679"/>
    </source>
</evidence>
<evidence type="ECO:0000256" key="6">
    <source>
        <dbReference type="PROSITE-ProRule" id="PRU00236"/>
    </source>
</evidence>
<dbReference type="InterPro" id="IPR003000">
    <property type="entry name" value="Sirtuin"/>
</dbReference>
<feature type="active site" description="Proton acceptor" evidence="5 6">
    <location>
        <position position="131"/>
    </location>
</feature>
<organism evidence="8 9">
    <name type="scientific">Paraburkholderia sartisoli</name>
    <dbReference type="NCBI Taxonomy" id="83784"/>
    <lineage>
        <taxon>Bacteria</taxon>
        <taxon>Pseudomonadati</taxon>
        <taxon>Pseudomonadota</taxon>
        <taxon>Betaproteobacteria</taxon>
        <taxon>Burkholderiales</taxon>
        <taxon>Burkholderiaceae</taxon>
        <taxon>Paraburkholderia</taxon>
    </lineage>
</organism>
<dbReference type="CDD" id="cd01409">
    <property type="entry name" value="SIRT4"/>
    <property type="match status" value="1"/>
</dbReference>
<dbReference type="GO" id="GO:0017136">
    <property type="term" value="F:histone deacetylase activity, NAD-dependent"/>
    <property type="evidence" value="ECO:0007669"/>
    <property type="project" value="TreeGrafter"/>
</dbReference>
<keyword evidence="5" id="KW-0963">Cytoplasm</keyword>
<dbReference type="Proteomes" id="UP000198638">
    <property type="component" value="Unassembled WGS sequence"/>
</dbReference>
<evidence type="ECO:0000256" key="4">
    <source>
        <dbReference type="ARBA" id="ARBA00023027"/>
    </source>
</evidence>
<keyword evidence="4 5" id="KW-0520">NAD</keyword>
<comment type="catalytic activity">
    <reaction evidence="5">
        <text>N(6)-acetyl-L-lysyl-[protein] + NAD(+) + H2O = 2''-O-acetyl-ADP-D-ribose + nicotinamide + L-lysyl-[protein]</text>
        <dbReference type="Rhea" id="RHEA:43636"/>
        <dbReference type="Rhea" id="RHEA-COMP:9752"/>
        <dbReference type="Rhea" id="RHEA-COMP:10731"/>
        <dbReference type="ChEBI" id="CHEBI:15377"/>
        <dbReference type="ChEBI" id="CHEBI:17154"/>
        <dbReference type="ChEBI" id="CHEBI:29969"/>
        <dbReference type="ChEBI" id="CHEBI:57540"/>
        <dbReference type="ChEBI" id="CHEBI:61930"/>
        <dbReference type="ChEBI" id="CHEBI:83767"/>
        <dbReference type="EC" id="2.3.1.286"/>
    </reaction>
</comment>
<comment type="function">
    <text evidence="5">NAD-dependent protein deacetylase which modulates the activities of several enzymes which are inactive in their acetylated form.</text>
</comment>
<dbReference type="STRING" id="83784.SAMN05192564_104351"/>
<reference evidence="9" key="1">
    <citation type="submission" date="2016-10" db="EMBL/GenBank/DDBJ databases">
        <authorList>
            <person name="Varghese N."/>
            <person name="Submissions S."/>
        </authorList>
    </citation>
    <scope>NUCLEOTIDE SEQUENCE [LARGE SCALE GENOMIC DNA]</scope>
    <source>
        <strain evidence="9">LMG 24000</strain>
    </source>
</reference>
<dbReference type="EMBL" id="FNRQ01000004">
    <property type="protein sequence ID" value="SEA96274.1"/>
    <property type="molecule type" value="Genomic_DNA"/>
</dbReference>
<dbReference type="InterPro" id="IPR026591">
    <property type="entry name" value="Sirtuin_cat_small_dom_sf"/>
</dbReference>
<dbReference type="GO" id="GO:0008270">
    <property type="term" value="F:zinc ion binding"/>
    <property type="evidence" value="ECO:0007669"/>
    <property type="project" value="UniProtKB-UniRule"/>
</dbReference>
<dbReference type="AlphaFoldDB" id="A0A1H4FG27"/>
<accession>A0A1H4FG27</accession>
<keyword evidence="3 5" id="KW-0862">Zinc</keyword>
<dbReference type="RefSeq" id="WP_090534556.1">
    <property type="nucleotide sequence ID" value="NZ_FNRQ01000004.1"/>
</dbReference>
<proteinExistence type="inferred from homology"/>
<sequence>MNEPLLPAAPVIEPHALAALHDFVRRHPRLFVLTGAGISTDSGIPGYRDENGEWKRSPPITLQEFLGAEHSRKRYWARSMIGWPVVADAAPNAAHRALAQLEAAGHVETLVTQNVDGLHQRAGSSGVIELHGSIGGVTCLDCGARHARATIQHTLVADNPALLDASAEPAADGDAHLEWHDLDTFRVPPCPVCGGLLKPAVVFFGENVPRERVESAARALEEADAMLVVGSSLMVYSGYRFCVWAEKAGKPVAAINLGRTRADPLLALKVAAPCADTLTALAAQLAARANT</sequence>
<protein>
    <recommendedName>
        <fullName evidence="5">NAD-dependent protein deacetylase</fullName>
        <ecNumber evidence="5">2.3.1.286</ecNumber>
    </recommendedName>
    <alternativeName>
        <fullName evidence="5">Regulatory protein SIR2 homolog</fullName>
    </alternativeName>
</protein>